<evidence type="ECO:0000256" key="5">
    <source>
        <dbReference type="ARBA" id="ARBA00022960"/>
    </source>
</evidence>
<dbReference type="GO" id="GO:0008955">
    <property type="term" value="F:peptidoglycan glycosyltransferase activity"/>
    <property type="evidence" value="ECO:0007669"/>
    <property type="project" value="UniProtKB-EC"/>
</dbReference>
<evidence type="ECO:0000256" key="14">
    <source>
        <dbReference type="ARBA" id="ARBA00044770"/>
    </source>
</evidence>
<comment type="catalytic activity">
    <reaction evidence="15">
        <text>[GlcNAc-(1-&gt;4)-Mur2Ac(oyl-L-Ala-gamma-D-Glu-L-Lys-D-Ala-D-Ala)](n)-di-trans,octa-cis-undecaprenyl diphosphate + beta-D-GlcNAc-(1-&gt;4)-Mur2Ac(oyl-L-Ala-gamma-D-Glu-L-Lys-D-Ala-D-Ala)-di-trans,octa-cis-undecaprenyl diphosphate = [GlcNAc-(1-&gt;4)-Mur2Ac(oyl-L-Ala-gamma-D-Glu-L-Lys-D-Ala-D-Ala)](n+1)-di-trans,octa-cis-undecaprenyl diphosphate + di-trans,octa-cis-undecaprenyl diphosphate + H(+)</text>
        <dbReference type="Rhea" id="RHEA:23708"/>
        <dbReference type="Rhea" id="RHEA-COMP:9602"/>
        <dbReference type="Rhea" id="RHEA-COMP:9603"/>
        <dbReference type="ChEBI" id="CHEBI:15378"/>
        <dbReference type="ChEBI" id="CHEBI:58405"/>
        <dbReference type="ChEBI" id="CHEBI:60033"/>
        <dbReference type="ChEBI" id="CHEBI:78435"/>
        <dbReference type="EC" id="2.4.99.28"/>
    </reaction>
</comment>
<evidence type="ECO:0000256" key="11">
    <source>
        <dbReference type="ARBA" id="ARBA00038053"/>
    </source>
</evidence>
<dbReference type="PANTHER" id="PTHR30474:SF2">
    <property type="entry name" value="PEPTIDOGLYCAN GLYCOSYLTRANSFERASE FTSW-RELATED"/>
    <property type="match status" value="1"/>
</dbReference>
<comment type="similarity">
    <text evidence="11">Belongs to the SEDS family. FtsW subfamily.</text>
</comment>
<keyword evidence="21" id="KW-1185">Reference proteome</keyword>
<reference evidence="19 21" key="1">
    <citation type="submission" date="2023-10" db="EMBL/GenBank/DDBJ databases">
        <title>Host Genetic Regulation of Human Gut Microbial Structural Variation.</title>
        <authorList>
            <person name="Harmsen H.J.M."/>
        </authorList>
    </citation>
    <scope>NUCLEOTIDE SEQUENCE [LARGE SCALE GENOMIC DNA]</scope>
    <source>
        <strain evidence="19 21">HTF-F</strain>
    </source>
</reference>
<dbReference type="Proteomes" id="UP001263246">
    <property type="component" value="Unassembled WGS sequence"/>
</dbReference>
<name>A0AB35Y5B7_9FIRM</name>
<dbReference type="GO" id="GO:0008360">
    <property type="term" value="P:regulation of cell shape"/>
    <property type="evidence" value="ECO:0007669"/>
    <property type="project" value="UniProtKB-KW"/>
</dbReference>
<dbReference type="EC" id="2.4.99.28" evidence="14"/>
<dbReference type="Pfam" id="PF01098">
    <property type="entry name" value="FTSW_RODA_SPOVE"/>
    <property type="match status" value="1"/>
</dbReference>
<sequence length="441" mass="48840">MEAARRQYRQKETTWAPPLQRDPGPWSRLVINWMATLAVIMAFGLVMLYSASYTTGYLRMGDSLHYIKQQILCMAIGIGCMAAMSYVDHRFLRWACKPCYWIVLLMLAATLAFPPLNGCRRWIRLGGLTLQTSEVAKFEMILLTAHLASSAPQIGRFRPSLKEKVRLKDWLFIRIVRQIILPVLPLVPVLVLLIMEPHMSGILLTTAIVGTILMMSGSGGIITWAGAGTAALLLETLLTHVNSIEYLQKRLKTWSDDLEKLNPQTKQSLYAIGSGGLKGLGLGNSVEKQLWLPESTNDFIFSVVCEELGFIGATLIIVLFILFIVQGLLIAYKAENQFCTMVGIGIMAQIAWQVFCNIAVVTNTIPNTGISLPFFSSGGTSLILLLAEMGVMVNIGRNGERAAQQRAADHARREAERAAQEAERASRTINLEDARRAQNGK</sequence>
<evidence type="ECO:0000256" key="18">
    <source>
        <dbReference type="SAM" id="Phobius"/>
    </source>
</evidence>
<evidence type="ECO:0000256" key="6">
    <source>
        <dbReference type="ARBA" id="ARBA00022984"/>
    </source>
</evidence>
<evidence type="ECO:0000256" key="13">
    <source>
        <dbReference type="ARBA" id="ARBA00041418"/>
    </source>
</evidence>
<evidence type="ECO:0000256" key="15">
    <source>
        <dbReference type="ARBA" id="ARBA00049902"/>
    </source>
</evidence>
<evidence type="ECO:0000313" key="20">
    <source>
        <dbReference type="EMBL" id="MEJ5195490.1"/>
    </source>
</evidence>
<protein>
    <recommendedName>
        <fullName evidence="12">Probable peptidoglycan glycosyltransferase FtsW</fullName>
        <ecNumber evidence="14">2.4.99.28</ecNumber>
    </recommendedName>
    <alternativeName>
        <fullName evidence="13">Cell division protein FtsW</fullName>
    </alternativeName>
    <alternativeName>
        <fullName evidence="10">Cell wall polymerase</fullName>
    </alternativeName>
    <alternativeName>
        <fullName evidence="9">Peptidoglycan polymerase</fullName>
    </alternativeName>
</protein>
<dbReference type="Proteomes" id="UP001373196">
    <property type="component" value="Unassembled WGS sequence"/>
</dbReference>
<keyword evidence="5" id="KW-0133">Cell shape</keyword>
<evidence type="ECO:0000256" key="2">
    <source>
        <dbReference type="ARBA" id="ARBA00022676"/>
    </source>
</evidence>
<comment type="subcellular location">
    <subcellularLocation>
        <location evidence="1">Membrane</location>
        <topology evidence="1">Multi-pass membrane protein</topology>
    </subcellularLocation>
</comment>
<keyword evidence="2" id="KW-0328">Glycosyltransferase</keyword>
<evidence type="ECO:0000256" key="4">
    <source>
        <dbReference type="ARBA" id="ARBA00022692"/>
    </source>
</evidence>
<feature type="transmembrane region" description="Helical" evidence="18">
    <location>
        <begin position="338"/>
        <end position="362"/>
    </location>
</feature>
<evidence type="ECO:0000256" key="3">
    <source>
        <dbReference type="ARBA" id="ARBA00022679"/>
    </source>
</evidence>
<dbReference type="GO" id="GO:0015648">
    <property type="term" value="F:lipid-linked peptidoglycan transporter activity"/>
    <property type="evidence" value="ECO:0007669"/>
    <property type="project" value="TreeGrafter"/>
</dbReference>
<comment type="caution">
    <text evidence="20">The sequence shown here is derived from an EMBL/GenBank/DDBJ whole genome shotgun (WGS) entry which is preliminary data.</text>
</comment>
<evidence type="ECO:0000256" key="8">
    <source>
        <dbReference type="ARBA" id="ARBA00023136"/>
    </source>
</evidence>
<dbReference type="GO" id="GO:0009252">
    <property type="term" value="P:peptidoglycan biosynthetic process"/>
    <property type="evidence" value="ECO:0007669"/>
    <property type="project" value="UniProtKB-KW"/>
</dbReference>
<organism evidence="20 22">
    <name type="scientific">Faecalibacterium wellingii</name>
    <dbReference type="NCBI Taxonomy" id="2929491"/>
    <lineage>
        <taxon>Bacteria</taxon>
        <taxon>Bacillati</taxon>
        <taxon>Bacillota</taxon>
        <taxon>Clostridia</taxon>
        <taxon>Eubacteriales</taxon>
        <taxon>Oscillospiraceae</taxon>
        <taxon>Faecalibacterium</taxon>
    </lineage>
</organism>
<dbReference type="GO" id="GO:0051301">
    <property type="term" value="P:cell division"/>
    <property type="evidence" value="ECO:0007669"/>
    <property type="project" value="InterPro"/>
</dbReference>
<dbReference type="EMBL" id="JAWHPR010000005">
    <property type="protein sequence ID" value="MDU8689198.1"/>
    <property type="molecule type" value="Genomic_DNA"/>
</dbReference>
<feature type="transmembrane region" description="Helical" evidence="18">
    <location>
        <begin position="69"/>
        <end position="87"/>
    </location>
</feature>
<evidence type="ECO:0000313" key="19">
    <source>
        <dbReference type="EMBL" id="MDU8689198.1"/>
    </source>
</evidence>
<evidence type="ECO:0000313" key="22">
    <source>
        <dbReference type="Proteomes" id="UP001373196"/>
    </source>
</evidence>
<evidence type="ECO:0000256" key="9">
    <source>
        <dbReference type="ARBA" id="ARBA00032370"/>
    </source>
</evidence>
<keyword evidence="4 18" id="KW-0812">Transmembrane</keyword>
<keyword evidence="8 18" id="KW-0472">Membrane</keyword>
<feature type="region of interest" description="Disordered" evidence="17">
    <location>
        <begin position="407"/>
        <end position="441"/>
    </location>
</feature>
<keyword evidence="6" id="KW-0573">Peptidoglycan synthesis</keyword>
<evidence type="ECO:0000256" key="16">
    <source>
        <dbReference type="ARBA" id="ARBA00049966"/>
    </source>
</evidence>
<evidence type="ECO:0000256" key="1">
    <source>
        <dbReference type="ARBA" id="ARBA00004141"/>
    </source>
</evidence>
<gene>
    <name evidence="19" type="ORF">RX402_10645</name>
    <name evidence="20" type="ORF">WF834_04750</name>
</gene>
<reference evidence="20" key="2">
    <citation type="submission" date="2024-03" db="EMBL/GenBank/DDBJ databases">
        <authorList>
            <person name="Plomp N."/>
            <person name="Harmsen H.J."/>
        </authorList>
    </citation>
    <scope>NUCLEOTIDE SEQUENCE</scope>
    <source>
        <strain evidence="20">HTF-128</strain>
    </source>
</reference>
<dbReference type="EMBL" id="JBBFGL010000003">
    <property type="protein sequence ID" value="MEJ5195490.1"/>
    <property type="molecule type" value="Genomic_DNA"/>
</dbReference>
<feature type="transmembrane region" description="Helical" evidence="18">
    <location>
        <begin position="308"/>
        <end position="331"/>
    </location>
</feature>
<keyword evidence="7 18" id="KW-1133">Transmembrane helix</keyword>
<dbReference type="GO" id="GO:0005886">
    <property type="term" value="C:plasma membrane"/>
    <property type="evidence" value="ECO:0007669"/>
    <property type="project" value="TreeGrafter"/>
</dbReference>
<feature type="transmembrane region" description="Helical" evidence="18">
    <location>
        <begin position="202"/>
        <end position="227"/>
    </location>
</feature>
<feature type="transmembrane region" description="Helical" evidence="18">
    <location>
        <begin position="99"/>
        <end position="116"/>
    </location>
</feature>
<keyword evidence="3" id="KW-0808">Transferase</keyword>
<dbReference type="InterPro" id="IPR001182">
    <property type="entry name" value="FtsW/RodA"/>
</dbReference>
<dbReference type="GO" id="GO:0032153">
    <property type="term" value="C:cell division site"/>
    <property type="evidence" value="ECO:0007669"/>
    <property type="project" value="TreeGrafter"/>
</dbReference>
<evidence type="ECO:0000256" key="7">
    <source>
        <dbReference type="ARBA" id="ARBA00022989"/>
    </source>
</evidence>
<accession>A0AB35Y5B7</accession>
<dbReference type="PANTHER" id="PTHR30474">
    <property type="entry name" value="CELL CYCLE PROTEIN"/>
    <property type="match status" value="1"/>
</dbReference>
<dbReference type="AlphaFoldDB" id="A0AB35Y5B7"/>
<evidence type="ECO:0000256" key="17">
    <source>
        <dbReference type="SAM" id="MobiDB-lite"/>
    </source>
</evidence>
<feature type="transmembrane region" description="Helical" evidence="18">
    <location>
        <begin position="175"/>
        <end position="195"/>
    </location>
</feature>
<dbReference type="RefSeq" id="WP_249237377.1">
    <property type="nucleotide sequence ID" value="NZ_CP094473.1"/>
</dbReference>
<evidence type="ECO:0000256" key="10">
    <source>
        <dbReference type="ARBA" id="ARBA00033270"/>
    </source>
</evidence>
<feature type="transmembrane region" description="Helical" evidence="18">
    <location>
        <begin position="374"/>
        <end position="396"/>
    </location>
</feature>
<feature type="transmembrane region" description="Helical" evidence="18">
    <location>
        <begin position="29"/>
        <end position="49"/>
    </location>
</feature>
<evidence type="ECO:0000256" key="12">
    <source>
        <dbReference type="ARBA" id="ARBA00041185"/>
    </source>
</evidence>
<evidence type="ECO:0000313" key="21">
    <source>
        <dbReference type="Proteomes" id="UP001263246"/>
    </source>
</evidence>
<proteinExistence type="inferred from homology"/>
<comment type="function">
    <text evidence="16">Peptidoglycan polymerase that is essential for cell division.</text>
</comment>